<evidence type="ECO:0000256" key="5">
    <source>
        <dbReference type="ARBA" id="ARBA00023172"/>
    </source>
</evidence>
<dbReference type="InterPro" id="IPR036162">
    <property type="entry name" value="Resolvase-like_N_sf"/>
</dbReference>
<dbReference type="Proteomes" id="UP000198985">
    <property type="component" value="Unassembled WGS sequence"/>
</dbReference>
<sequence>MKIGYARVSTEDQLLDLQIEALRQAGCERIFEEKKSGALTRRPALHAALRTLRDGDVLVVWKLDRLGRSLQDLIKTLGKLERRGIGFWSISDQIDTQTPAGKLVFHITGAVAEFERALISERTKAGMLAAQRRGRKPGRPAALTPSQELTVQRMAICDDMPLEVIAARMQVSKTTVWRAVAKIRSGTRRPMPEV</sequence>
<proteinExistence type="inferred from homology"/>
<feature type="domain" description="Resolvase/invertase-type recombinase catalytic" evidence="8">
    <location>
        <begin position="1"/>
        <end position="134"/>
    </location>
</feature>
<feature type="active site" description="O-(5'-phospho-DNA)-serine intermediate" evidence="6 7">
    <location>
        <position position="9"/>
    </location>
</feature>
<evidence type="ECO:0000313" key="9">
    <source>
        <dbReference type="EMBL" id="SEE02784.1"/>
    </source>
</evidence>
<dbReference type="InterPro" id="IPR050639">
    <property type="entry name" value="SSR_resolvase"/>
</dbReference>
<dbReference type="PROSITE" id="PS51736">
    <property type="entry name" value="RECOMBINASES_3"/>
    <property type="match status" value="1"/>
</dbReference>
<keyword evidence="2" id="KW-0229">DNA integration</keyword>
<evidence type="ECO:0000259" key="8">
    <source>
        <dbReference type="PROSITE" id="PS51736"/>
    </source>
</evidence>
<evidence type="ECO:0000256" key="1">
    <source>
        <dbReference type="ARBA" id="ARBA00009913"/>
    </source>
</evidence>
<dbReference type="SMART" id="SM00857">
    <property type="entry name" value="Resolvase"/>
    <property type="match status" value="1"/>
</dbReference>
<dbReference type="GO" id="GO:0015074">
    <property type="term" value="P:DNA integration"/>
    <property type="evidence" value="ECO:0007669"/>
    <property type="project" value="UniProtKB-KW"/>
</dbReference>
<dbReference type="InterPro" id="IPR006119">
    <property type="entry name" value="Resolv_N"/>
</dbReference>
<dbReference type="RefSeq" id="WP_057005163.1">
    <property type="nucleotide sequence ID" value="NZ_FNTY01000002.1"/>
</dbReference>
<reference evidence="9 10" key="1">
    <citation type="submission" date="2016-10" db="EMBL/GenBank/DDBJ databases">
        <authorList>
            <person name="de Groot N.N."/>
        </authorList>
    </citation>
    <scope>NUCLEOTIDE SEQUENCE [LARGE SCALE GENOMIC DNA]</scope>
    <source>
        <strain evidence="9 10">BS3662</strain>
    </source>
</reference>
<evidence type="ECO:0000256" key="2">
    <source>
        <dbReference type="ARBA" id="ARBA00022908"/>
    </source>
</evidence>
<dbReference type="AlphaFoldDB" id="A0A1H5FI06"/>
<evidence type="ECO:0000313" key="10">
    <source>
        <dbReference type="Proteomes" id="UP000198985"/>
    </source>
</evidence>
<dbReference type="Pfam" id="PF00239">
    <property type="entry name" value="Resolvase"/>
    <property type="match status" value="1"/>
</dbReference>
<keyword evidence="4" id="KW-0238">DNA-binding</keyword>
<dbReference type="SUPFAM" id="SSF53041">
    <property type="entry name" value="Resolvase-like"/>
    <property type="match status" value="1"/>
</dbReference>
<protein>
    <submittedName>
        <fullName evidence="9">Site-specific DNA recombinase</fullName>
    </submittedName>
</protein>
<dbReference type="InterPro" id="IPR006118">
    <property type="entry name" value="Recombinase_CS"/>
</dbReference>
<evidence type="ECO:0000256" key="4">
    <source>
        <dbReference type="ARBA" id="ARBA00023125"/>
    </source>
</evidence>
<comment type="similarity">
    <text evidence="1">Belongs to the site-specific recombinase resolvase family.</text>
</comment>
<dbReference type="PROSITE" id="PS00398">
    <property type="entry name" value="RECOMBINASES_2"/>
    <property type="match status" value="1"/>
</dbReference>
<name>A0A1H5FI06_9PSED</name>
<dbReference type="GO" id="GO:0000150">
    <property type="term" value="F:DNA strand exchange activity"/>
    <property type="evidence" value="ECO:0007669"/>
    <property type="project" value="UniProtKB-KW"/>
</dbReference>
<dbReference type="PANTHER" id="PTHR30461:SF2">
    <property type="entry name" value="SERINE RECOMBINASE PINE-RELATED"/>
    <property type="match status" value="1"/>
</dbReference>
<keyword evidence="5" id="KW-0233">DNA recombination</keyword>
<dbReference type="EMBL" id="FNTY01000002">
    <property type="protein sequence ID" value="SEE02784.1"/>
    <property type="molecule type" value="Genomic_DNA"/>
</dbReference>
<accession>A0A1H5FI06</accession>
<organism evidence="9 10">
    <name type="scientific">Pseudomonas migulae</name>
    <dbReference type="NCBI Taxonomy" id="78543"/>
    <lineage>
        <taxon>Bacteria</taxon>
        <taxon>Pseudomonadati</taxon>
        <taxon>Pseudomonadota</taxon>
        <taxon>Gammaproteobacteria</taxon>
        <taxon>Pseudomonadales</taxon>
        <taxon>Pseudomonadaceae</taxon>
        <taxon>Pseudomonas</taxon>
    </lineage>
</organism>
<dbReference type="Gene3D" id="3.40.50.1390">
    <property type="entry name" value="Resolvase, N-terminal catalytic domain"/>
    <property type="match status" value="1"/>
</dbReference>
<evidence type="ECO:0000256" key="3">
    <source>
        <dbReference type="ARBA" id="ARBA00023100"/>
    </source>
</evidence>
<dbReference type="PANTHER" id="PTHR30461">
    <property type="entry name" value="DNA-INVERTASE FROM LAMBDOID PROPHAGE"/>
    <property type="match status" value="1"/>
</dbReference>
<evidence type="ECO:0000256" key="6">
    <source>
        <dbReference type="PIRSR" id="PIRSR606118-50"/>
    </source>
</evidence>
<dbReference type="CDD" id="cd03768">
    <property type="entry name" value="SR_ResInv"/>
    <property type="match status" value="1"/>
</dbReference>
<evidence type="ECO:0000256" key="7">
    <source>
        <dbReference type="PROSITE-ProRule" id="PRU10137"/>
    </source>
</evidence>
<dbReference type="PROSITE" id="PS00397">
    <property type="entry name" value="RECOMBINASES_1"/>
    <property type="match status" value="1"/>
</dbReference>
<keyword evidence="3" id="KW-0230">DNA invertase</keyword>
<gene>
    <name evidence="9" type="ORF">SAMN04490194_0762</name>
</gene>
<dbReference type="FunFam" id="3.40.50.1390:FF:000001">
    <property type="entry name" value="DNA recombinase"/>
    <property type="match status" value="1"/>
</dbReference>
<dbReference type="GO" id="GO:0003677">
    <property type="term" value="F:DNA binding"/>
    <property type="evidence" value="ECO:0007669"/>
    <property type="project" value="UniProtKB-KW"/>
</dbReference>